<protein>
    <recommendedName>
        <fullName evidence="4">Lipoprotein</fullName>
    </recommendedName>
</protein>
<evidence type="ECO:0008006" key="4">
    <source>
        <dbReference type="Google" id="ProtNLM"/>
    </source>
</evidence>
<evidence type="ECO:0000313" key="3">
    <source>
        <dbReference type="Proteomes" id="UP000319296"/>
    </source>
</evidence>
<organism evidence="2 3">
    <name type="scientific">Candidatus Acididesulfobacter diazotrophicus</name>
    <dbReference type="NCBI Taxonomy" id="2597226"/>
    <lineage>
        <taxon>Bacteria</taxon>
        <taxon>Deltaproteobacteria</taxon>
        <taxon>Candidatus Acidulodesulfobacterales</taxon>
        <taxon>Candidatus Acididesulfobacter</taxon>
    </lineage>
</organism>
<evidence type="ECO:0000256" key="1">
    <source>
        <dbReference type="SAM" id="SignalP"/>
    </source>
</evidence>
<evidence type="ECO:0000313" key="2">
    <source>
        <dbReference type="EMBL" id="RZD19568.1"/>
    </source>
</evidence>
<feature type="signal peptide" evidence="1">
    <location>
        <begin position="1"/>
        <end position="22"/>
    </location>
</feature>
<feature type="chain" id="PRO_5021917481" description="Lipoprotein" evidence="1">
    <location>
        <begin position="23"/>
        <end position="216"/>
    </location>
</feature>
<gene>
    <name evidence="2" type="ORF">EVG15_01415</name>
</gene>
<dbReference type="Proteomes" id="UP000319296">
    <property type="component" value="Unassembled WGS sequence"/>
</dbReference>
<name>A0A519BQN4_9DELT</name>
<dbReference type="EMBL" id="SGBB01000001">
    <property type="protein sequence ID" value="RZD19568.1"/>
    <property type="molecule type" value="Genomic_DNA"/>
</dbReference>
<comment type="caution">
    <text evidence="2">The sequence shown here is derived from an EMBL/GenBank/DDBJ whole genome shotgun (WGS) entry which is preliminary data.</text>
</comment>
<reference evidence="2 3" key="1">
    <citation type="journal article" date="2019" name="ISME J.">
        <title>Insights into ecological role of a new deltaproteobacterial order Candidatus Acidulodesulfobacterales by metagenomics and metatranscriptomics.</title>
        <authorList>
            <person name="Tan S."/>
            <person name="Liu J."/>
            <person name="Fang Y."/>
            <person name="Hedlund B.P."/>
            <person name="Lian Z.H."/>
            <person name="Huang L.Y."/>
            <person name="Li J.T."/>
            <person name="Huang L.N."/>
            <person name="Li W.J."/>
            <person name="Jiang H.C."/>
            <person name="Dong H.L."/>
            <person name="Shu W.S."/>
        </authorList>
    </citation>
    <scope>NUCLEOTIDE SEQUENCE [LARGE SCALE GENOMIC DNA]</scope>
    <source>
        <strain evidence="2">AP1</strain>
    </source>
</reference>
<keyword evidence="1" id="KW-0732">Signal</keyword>
<proteinExistence type="predicted"/>
<sequence length="216" mass="24407">MKLKLFLSILFIALITSGCAYNASAVNKHLTKTQADKLNGIMLTVLDIPVLKTAAAKQQIKSLKQTRAGVYIPKNMAAIIKIHKTITAKLKNTKKNTNIRPKIKISALKTISLKPYILMNKDRAIYLKINTKNKILIHKTINIKQVNVIIKGFKYVKGYEIVYISLTNNGNTTVINENFKYSNAGNSFRIKKLETIKNLTVANRYKKGITLWLNFV</sequence>
<dbReference type="AlphaFoldDB" id="A0A519BQN4"/>
<dbReference type="PROSITE" id="PS51257">
    <property type="entry name" value="PROKAR_LIPOPROTEIN"/>
    <property type="match status" value="1"/>
</dbReference>
<accession>A0A519BQN4</accession>